<accession>A0A564WD54</accession>
<dbReference type="EMBL" id="UXAT02000012">
    <property type="protein sequence ID" value="VUX46231.1"/>
    <property type="molecule type" value="Genomic_DNA"/>
</dbReference>
<proteinExistence type="predicted"/>
<evidence type="ECO:0000313" key="3">
    <source>
        <dbReference type="Proteomes" id="UP000326641"/>
    </source>
</evidence>
<dbReference type="AlphaFoldDB" id="A0A564WD54"/>
<dbReference type="Proteomes" id="UP000326641">
    <property type="component" value="Unassembled WGS sequence"/>
</dbReference>
<gene>
    <name evidence="2" type="ORF">DF3PA_20131</name>
</gene>
<comment type="caution">
    <text evidence="2">The sequence shown here is derived from an EMBL/GenBank/DDBJ whole genome shotgun (WGS) entry which is preliminary data.</text>
</comment>
<keyword evidence="3" id="KW-1185">Reference proteome</keyword>
<protein>
    <submittedName>
        <fullName evidence="2">Uncharacterized protein</fullName>
    </submittedName>
</protein>
<organism evidence="2 3">
    <name type="scientific">Candidatus Defluviicoccus seviourii</name>
    <dbReference type="NCBI Taxonomy" id="2565273"/>
    <lineage>
        <taxon>Bacteria</taxon>
        <taxon>Pseudomonadati</taxon>
        <taxon>Pseudomonadota</taxon>
        <taxon>Alphaproteobacteria</taxon>
        <taxon>Rhodospirillales</taxon>
        <taxon>Rhodospirillaceae</taxon>
        <taxon>Defluviicoccus</taxon>
    </lineage>
</organism>
<evidence type="ECO:0000313" key="2">
    <source>
        <dbReference type="EMBL" id="VUX46231.1"/>
    </source>
</evidence>
<reference evidence="2" key="1">
    <citation type="submission" date="2018-11" db="EMBL/GenBank/DDBJ databases">
        <authorList>
            <person name="Onetto C."/>
        </authorList>
    </citation>
    <scope>NUCLEOTIDE SEQUENCE [LARGE SCALE GENOMIC DNA]</scope>
</reference>
<name>A0A564WD54_9PROT</name>
<evidence type="ECO:0000256" key="1">
    <source>
        <dbReference type="SAM" id="MobiDB-lite"/>
    </source>
</evidence>
<sequence>MYLTPAQLGELTLKGCKNPHLGLFMANDRCRVVRLFWDRLEEGGPAPVVAIKATRRSACRPANNSAPRPPLSARAGARL</sequence>
<feature type="region of interest" description="Disordered" evidence="1">
    <location>
        <begin position="59"/>
        <end position="79"/>
    </location>
</feature>